<proteinExistence type="predicted"/>
<evidence type="ECO:0000259" key="1">
    <source>
        <dbReference type="PROSITE" id="PS50940"/>
    </source>
</evidence>
<dbReference type="InterPro" id="IPR036508">
    <property type="entry name" value="Chitin-bd_dom_sf"/>
</dbReference>
<dbReference type="Pfam" id="PF01607">
    <property type="entry name" value="CBM_14"/>
    <property type="match status" value="1"/>
</dbReference>
<dbReference type="GeneID" id="109408248"/>
<accession>A0ABM1XQM9</accession>
<dbReference type="PROSITE" id="PS50940">
    <property type="entry name" value="CHIT_BIND_II"/>
    <property type="match status" value="1"/>
</dbReference>
<keyword evidence="3" id="KW-1185">Reference proteome</keyword>
<sequence>MIGMCPNDMKFNETLGRCVPRIDELQETIRIYDESENCGIMIPDCNKDGKFPVPSNCSYYYDCQRNSHNYFQYVYRCPWATMYHPDLHRCIPMANCYVDHYDMFDRFDYELFPKCVLRGQFRTSRNCNLYYRCIPNMDGSFFQIRYEYNSV</sequence>
<organism evidence="2 3">
    <name type="scientific">Aedes albopictus</name>
    <name type="common">Asian tiger mosquito</name>
    <name type="synonym">Stegomyia albopicta</name>
    <dbReference type="NCBI Taxonomy" id="7160"/>
    <lineage>
        <taxon>Eukaryota</taxon>
        <taxon>Metazoa</taxon>
        <taxon>Ecdysozoa</taxon>
        <taxon>Arthropoda</taxon>
        <taxon>Hexapoda</taxon>
        <taxon>Insecta</taxon>
        <taxon>Pterygota</taxon>
        <taxon>Neoptera</taxon>
        <taxon>Endopterygota</taxon>
        <taxon>Diptera</taxon>
        <taxon>Nematocera</taxon>
        <taxon>Culicoidea</taxon>
        <taxon>Culicidae</taxon>
        <taxon>Culicinae</taxon>
        <taxon>Aedini</taxon>
        <taxon>Aedes</taxon>
        <taxon>Stegomyia</taxon>
    </lineage>
</organism>
<protein>
    <recommendedName>
        <fullName evidence="1">Chitin-binding type-2 domain-containing protein</fullName>
    </recommendedName>
</protein>
<reference evidence="2" key="2">
    <citation type="submission" date="2025-05" db="UniProtKB">
        <authorList>
            <consortium name="EnsemblMetazoa"/>
        </authorList>
    </citation>
    <scope>IDENTIFICATION</scope>
    <source>
        <strain evidence="2">Foshan</strain>
    </source>
</reference>
<dbReference type="InterPro" id="IPR002557">
    <property type="entry name" value="Chitin-bd_dom"/>
</dbReference>
<evidence type="ECO:0000313" key="2">
    <source>
        <dbReference type="EnsemblMetazoa" id="AALFPA23_001932.P1442"/>
    </source>
</evidence>
<dbReference type="Proteomes" id="UP000069940">
    <property type="component" value="Unassembled WGS sequence"/>
</dbReference>
<name>A0ABM1XQM9_AEDAL</name>
<dbReference type="EnsemblMetazoa" id="AALFPA23_001932.R1442">
    <property type="protein sequence ID" value="AALFPA23_001932.P1442"/>
    <property type="gene ID" value="AALFPA23_001932"/>
</dbReference>
<dbReference type="SUPFAM" id="SSF57625">
    <property type="entry name" value="Invertebrate chitin-binding proteins"/>
    <property type="match status" value="1"/>
</dbReference>
<dbReference type="Gene3D" id="2.170.140.10">
    <property type="entry name" value="Chitin binding domain"/>
    <property type="match status" value="1"/>
</dbReference>
<reference evidence="3" key="1">
    <citation type="journal article" date="2015" name="Proc. Natl. Acad. Sci. U.S.A.">
        <title>Genome sequence of the Asian Tiger mosquito, Aedes albopictus, reveals insights into its biology, genetics, and evolution.</title>
        <authorList>
            <person name="Chen X.G."/>
            <person name="Jiang X."/>
            <person name="Gu J."/>
            <person name="Xu M."/>
            <person name="Wu Y."/>
            <person name="Deng Y."/>
            <person name="Zhang C."/>
            <person name="Bonizzoni M."/>
            <person name="Dermauw W."/>
            <person name="Vontas J."/>
            <person name="Armbruster P."/>
            <person name="Huang X."/>
            <person name="Yang Y."/>
            <person name="Zhang H."/>
            <person name="He W."/>
            <person name="Peng H."/>
            <person name="Liu Y."/>
            <person name="Wu K."/>
            <person name="Chen J."/>
            <person name="Lirakis M."/>
            <person name="Topalis P."/>
            <person name="Van Leeuwen T."/>
            <person name="Hall A.B."/>
            <person name="Jiang X."/>
            <person name="Thorpe C."/>
            <person name="Mueller R.L."/>
            <person name="Sun C."/>
            <person name="Waterhouse R.M."/>
            <person name="Yan G."/>
            <person name="Tu Z.J."/>
            <person name="Fang X."/>
            <person name="James A.A."/>
        </authorList>
    </citation>
    <scope>NUCLEOTIDE SEQUENCE [LARGE SCALE GENOMIC DNA]</scope>
    <source>
        <strain evidence="3">Foshan</strain>
    </source>
</reference>
<feature type="domain" description="Chitin-binding type-2" evidence="1">
    <location>
        <begin position="42"/>
        <end position="98"/>
    </location>
</feature>
<dbReference type="RefSeq" id="XP_062704788.1">
    <property type="nucleotide sequence ID" value="XM_062848804.1"/>
</dbReference>
<evidence type="ECO:0000313" key="3">
    <source>
        <dbReference type="Proteomes" id="UP000069940"/>
    </source>
</evidence>